<evidence type="ECO:0000313" key="11">
    <source>
        <dbReference type="Proteomes" id="UP000656804"/>
    </source>
</evidence>
<dbReference type="Proteomes" id="UP000656804">
    <property type="component" value="Unassembled WGS sequence"/>
</dbReference>
<evidence type="ECO:0000256" key="7">
    <source>
        <dbReference type="PROSITE-ProRule" id="PRU01091"/>
    </source>
</evidence>
<dbReference type="AlphaFoldDB" id="A0A930Y6I8"/>
<dbReference type="InterPro" id="IPR039420">
    <property type="entry name" value="WalR-like"/>
</dbReference>
<feature type="modified residue" description="4-aspartylphosphate" evidence="6">
    <location>
        <position position="51"/>
    </location>
</feature>
<evidence type="ECO:0000259" key="9">
    <source>
        <dbReference type="PROSITE" id="PS51755"/>
    </source>
</evidence>
<feature type="domain" description="OmpR/PhoB-type" evidence="9">
    <location>
        <begin position="124"/>
        <end position="221"/>
    </location>
</feature>
<dbReference type="PROSITE" id="PS50110">
    <property type="entry name" value="RESPONSE_REGULATORY"/>
    <property type="match status" value="1"/>
</dbReference>
<keyword evidence="4 7" id="KW-0238">DNA-binding</keyword>
<dbReference type="PANTHER" id="PTHR48111:SF36">
    <property type="entry name" value="TRANSCRIPTIONAL REGULATORY PROTEIN CUTR"/>
    <property type="match status" value="1"/>
</dbReference>
<evidence type="ECO:0000313" key="10">
    <source>
        <dbReference type="EMBL" id="MBF4160986.1"/>
    </source>
</evidence>
<feature type="DNA-binding region" description="OmpR/PhoB-type" evidence="7">
    <location>
        <begin position="124"/>
        <end position="221"/>
    </location>
</feature>
<dbReference type="PROSITE" id="PS51755">
    <property type="entry name" value="OMPR_PHOB"/>
    <property type="match status" value="1"/>
</dbReference>
<dbReference type="InterPro" id="IPR036388">
    <property type="entry name" value="WH-like_DNA-bd_sf"/>
</dbReference>
<keyword evidence="3" id="KW-0805">Transcription regulation</keyword>
<dbReference type="GO" id="GO:0005829">
    <property type="term" value="C:cytosol"/>
    <property type="evidence" value="ECO:0007669"/>
    <property type="project" value="TreeGrafter"/>
</dbReference>
<evidence type="ECO:0000256" key="6">
    <source>
        <dbReference type="PROSITE-ProRule" id="PRU00169"/>
    </source>
</evidence>
<dbReference type="Gene3D" id="3.40.50.2300">
    <property type="match status" value="1"/>
</dbReference>
<dbReference type="GO" id="GO:0006355">
    <property type="term" value="P:regulation of DNA-templated transcription"/>
    <property type="evidence" value="ECO:0007669"/>
    <property type="project" value="InterPro"/>
</dbReference>
<organism evidence="10 11">
    <name type="scientific">Nocardioides acrostichi</name>
    <dbReference type="NCBI Taxonomy" id="2784339"/>
    <lineage>
        <taxon>Bacteria</taxon>
        <taxon>Bacillati</taxon>
        <taxon>Actinomycetota</taxon>
        <taxon>Actinomycetes</taxon>
        <taxon>Propionibacteriales</taxon>
        <taxon>Nocardioidaceae</taxon>
        <taxon>Nocardioides</taxon>
    </lineage>
</organism>
<reference evidence="10" key="1">
    <citation type="submission" date="2020-11" db="EMBL/GenBank/DDBJ databases">
        <title>Nocardioides sp. CBS4Y-1, whole genome shotgun sequence.</title>
        <authorList>
            <person name="Tuo L."/>
        </authorList>
    </citation>
    <scope>NUCLEOTIDE SEQUENCE</scope>
    <source>
        <strain evidence="10">CBS4Y-1</strain>
    </source>
</reference>
<dbReference type="GO" id="GO:0000156">
    <property type="term" value="F:phosphorelay response regulator activity"/>
    <property type="evidence" value="ECO:0007669"/>
    <property type="project" value="TreeGrafter"/>
</dbReference>
<dbReference type="InterPro" id="IPR001789">
    <property type="entry name" value="Sig_transdc_resp-reg_receiver"/>
</dbReference>
<dbReference type="CDD" id="cd00383">
    <property type="entry name" value="trans_reg_C"/>
    <property type="match status" value="1"/>
</dbReference>
<keyword evidence="2" id="KW-0902">Two-component regulatory system</keyword>
<keyword evidence="1 6" id="KW-0597">Phosphoprotein</keyword>
<gene>
    <name evidence="10" type="ORF">ISG29_04740</name>
</gene>
<name>A0A930Y6I8_9ACTN</name>
<comment type="caution">
    <text evidence="10">The sequence shown here is derived from an EMBL/GenBank/DDBJ whole genome shotgun (WGS) entry which is preliminary data.</text>
</comment>
<sequence>MRILVVEDEPVLAEHLRRGLLAQGFDVLVAHDGQAGLDAARAGGIDLVLLDLMLPSVSGFRVCEKLRREGVTTPVLVLSAKDGDLDHADALDAGADDFLAKPFSYPVLMAHVRALLRRGSLTGPARLTLGALSVDSEQLSVERGGRRVLLTRLEFRLLTELARNPGRVASKSELLAELWQESAPDDNLVEAAIARVRRKLGELDGDRLIETVRGVGYRVNLSAVT</sequence>
<accession>A0A930Y6I8</accession>
<keyword evidence="11" id="KW-1185">Reference proteome</keyword>
<evidence type="ECO:0000256" key="2">
    <source>
        <dbReference type="ARBA" id="ARBA00023012"/>
    </source>
</evidence>
<dbReference type="GO" id="GO:0000976">
    <property type="term" value="F:transcription cis-regulatory region binding"/>
    <property type="evidence" value="ECO:0007669"/>
    <property type="project" value="TreeGrafter"/>
</dbReference>
<dbReference type="PANTHER" id="PTHR48111">
    <property type="entry name" value="REGULATOR OF RPOS"/>
    <property type="match status" value="1"/>
</dbReference>
<dbReference type="Gene3D" id="1.10.10.10">
    <property type="entry name" value="Winged helix-like DNA-binding domain superfamily/Winged helix DNA-binding domain"/>
    <property type="match status" value="1"/>
</dbReference>
<dbReference type="FunFam" id="3.40.50.2300:FF:000001">
    <property type="entry name" value="DNA-binding response regulator PhoB"/>
    <property type="match status" value="1"/>
</dbReference>
<dbReference type="Pfam" id="PF00072">
    <property type="entry name" value="Response_reg"/>
    <property type="match status" value="1"/>
</dbReference>
<dbReference type="RefSeq" id="WP_194502147.1">
    <property type="nucleotide sequence ID" value="NZ_JADIVZ010000001.1"/>
</dbReference>
<dbReference type="EMBL" id="JADIVZ010000001">
    <property type="protein sequence ID" value="MBF4160986.1"/>
    <property type="molecule type" value="Genomic_DNA"/>
</dbReference>
<dbReference type="SMART" id="SM00862">
    <property type="entry name" value="Trans_reg_C"/>
    <property type="match status" value="1"/>
</dbReference>
<proteinExistence type="predicted"/>
<dbReference type="SUPFAM" id="SSF52172">
    <property type="entry name" value="CheY-like"/>
    <property type="match status" value="1"/>
</dbReference>
<dbReference type="InterPro" id="IPR011006">
    <property type="entry name" value="CheY-like_superfamily"/>
</dbReference>
<feature type="domain" description="Response regulatory" evidence="8">
    <location>
        <begin position="2"/>
        <end position="116"/>
    </location>
</feature>
<dbReference type="Pfam" id="PF00486">
    <property type="entry name" value="Trans_reg_C"/>
    <property type="match status" value="1"/>
</dbReference>
<evidence type="ECO:0000256" key="4">
    <source>
        <dbReference type="ARBA" id="ARBA00023125"/>
    </source>
</evidence>
<evidence type="ECO:0000256" key="1">
    <source>
        <dbReference type="ARBA" id="ARBA00022553"/>
    </source>
</evidence>
<evidence type="ECO:0000256" key="5">
    <source>
        <dbReference type="ARBA" id="ARBA00023163"/>
    </source>
</evidence>
<dbReference type="SMART" id="SM00448">
    <property type="entry name" value="REC"/>
    <property type="match status" value="1"/>
</dbReference>
<evidence type="ECO:0000256" key="3">
    <source>
        <dbReference type="ARBA" id="ARBA00023015"/>
    </source>
</evidence>
<dbReference type="InterPro" id="IPR001867">
    <property type="entry name" value="OmpR/PhoB-type_DNA-bd"/>
</dbReference>
<keyword evidence="5" id="KW-0804">Transcription</keyword>
<protein>
    <submittedName>
        <fullName evidence="10">Response regulator transcription factor</fullName>
    </submittedName>
</protein>
<evidence type="ECO:0000259" key="8">
    <source>
        <dbReference type="PROSITE" id="PS50110"/>
    </source>
</evidence>
<dbReference type="GO" id="GO:0032993">
    <property type="term" value="C:protein-DNA complex"/>
    <property type="evidence" value="ECO:0007669"/>
    <property type="project" value="TreeGrafter"/>
</dbReference>